<organism evidence="1 2">
    <name type="scientific">Xenoophorus captivus</name>
    <dbReference type="NCBI Taxonomy" id="1517983"/>
    <lineage>
        <taxon>Eukaryota</taxon>
        <taxon>Metazoa</taxon>
        <taxon>Chordata</taxon>
        <taxon>Craniata</taxon>
        <taxon>Vertebrata</taxon>
        <taxon>Euteleostomi</taxon>
        <taxon>Actinopterygii</taxon>
        <taxon>Neopterygii</taxon>
        <taxon>Teleostei</taxon>
        <taxon>Neoteleostei</taxon>
        <taxon>Acanthomorphata</taxon>
        <taxon>Ovalentaria</taxon>
        <taxon>Atherinomorphae</taxon>
        <taxon>Cyprinodontiformes</taxon>
        <taxon>Goodeidae</taxon>
        <taxon>Xenoophorus</taxon>
    </lineage>
</organism>
<sequence length="130" mass="14941">MTKSNEECHHGQPLNEVCSRYSSRCVLSRKSQILRLSCQPVPMSHRILFLVLTGNADWFCPLPRNCATDSCSVRCELKTGHQSPKFDFSPFSENFLSHLWCSKQVLHSQSVFHSVSQTDFAYMLHVVLFF</sequence>
<dbReference type="EMBL" id="JAHRIN010036905">
    <property type="protein sequence ID" value="MEQ2204617.1"/>
    <property type="molecule type" value="Genomic_DNA"/>
</dbReference>
<dbReference type="Proteomes" id="UP001434883">
    <property type="component" value="Unassembled WGS sequence"/>
</dbReference>
<reference evidence="1 2" key="1">
    <citation type="submission" date="2021-06" db="EMBL/GenBank/DDBJ databases">
        <authorList>
            <person name="Palmer J.M."/>
        </authorList>
    </citation>
    <scope>NUCLEOTIDE SEQUENCE [LARGE SCALE GENOMIC DNA]</scope>
    <source>
        <strain evidence="1 2">XC_2019</strain>
        <tissue evidence="1">Muscle</tissue>
    </source>
</reference>
<evidence type="ECO:0000313" key="1">
    <source>
        <dbReference type="EMBL" id="MEQ2204617.1"/>
    </source>
</evidence>
<gene>
    <name evidence="1" type="ORF">XENOCAPTIV_015896</name>
</gene>
<protein>
    <submittedName>
        <fullName evidence="1">Uncharacterized protein</fullName>
    </submittedName>
</protein>
<name>A0ABV0R925_9TELE</name>
<evidence type="ECO:0000313" key="2">
    <source>
        <dbReference type="Proteomes" id="UP001434883"/>
    </source>
</evidence>
<keyword evidence="2" id="KW-1185">Reference proteome</keyword>
<comment type="caution">
    <text evidence="1">The sequence shown here is derived from an EMBL/GenBank/DDBJ whole genome shotgun (WGS) entry which is preliminary data.</text>
</comment>
<accession>A0ABV0R925</accession>
<proteinExistence type="predicted"/>